<evidence type="ECO:0000256" key="7">
    <source>
        <dbReference type="ARBA" id="ARBA00022801"/>
    </source>
</evidence>
<proteinExistence type="inferred from homology"/>
<dbReference type="InterPro" id="IPR018202">
    <property type="entry name" value="Ser_caboxypep_ser_AS"/>
</dbReference>
<dbReference type="InterPro" id="IPR029058">
    <property type="entry name" value="AB_hydrolase_fold"/>
</dbReference>
<name>A0A164Z8U7_DAUCS</name>
<dbReference type="GO" id="GO:0005773">
    <property type="term" value="C:vacuole"/>
    <property type="evidence" value="ECO:0007669"/>
    <property type="project" value="TreeGrafter"/>
</dbReference>
<evidence type="ECO:0000256" key="6">
    <source>
        <dbReference type="ARBA" id="ARBA00022729"/>
    </source>
</evidence>
<dbReference type="OMA" id="EHGPCNV"/>
<comment type="caution">
    <text evidence="12">The sequence shown here is derived from an EMBL/GenBank/DDBJ whole genome shotgun (WGS) entry which is preliminary data.</text>
</comment>
<evidence type="ECO:0000313" key="12">
    <source>
        <dbReference type="EMBL" id="KZM95534.1"/>
    </source>
</evidence>
<dbReference type="InterPro" id="IPR033124">
    <property type="entry name" value="Ser_caboxypep_his_AS"/>
</dbReference>
<comment type="function">
    <text evidence="10">Probable carboxypeptidase.</text>
</comment>
<reference evidence="12" key="1">
    <citation type="journal article" date="2016" name="Nat. Genet.">
        <title>A high-quality carrot genome assembly provides new insights into carotenoid accumulation and asterid genome evolution.</title>
        <authorList>
            <person name="Iorizzo M."/>
            <person name="Ellison S."/>
            <person name="Senalik D."/>
            <person name="Zeng P."/>
            <person name="Satapoomin P."/>
            <person name="Huang J."/>
            <person name="Bowman M."/>
            <person name="Iovene M."/>
            <person name="Sanseverino W."/>
            <person name="Cavagnaro P."/>
            <person name="Yildiz M."/>
            <person name="Macko-Podgorni A."/>
            <person name="Moranska E."/>
            <person name="Grzebelus E."/>
            <person name="Grzebelus D."/>
            <person name="Ashrafi H."/>
            <person name="Zheng Z."/>
            <person name="Cheng S."/>
            <person name="Spooner D."/>
            <person name="Van Deynze A."/>
            <person name="Simon P."/>
        </authorList>
    </citation>
    <scope>NUCLEOTIDE SEQUENCE [LARGE SCALE GENOMIC DNA]</scope>
    <source>
        <tissue evidence="12">Leaf</tissue>
    </source>
</reference>
<dbReference type="PROSITE" id="PS00560">
    <property type="entry name" value="CARBOXYPEPT_SER_HIS"/>
    <property type="match status" value="1"/>
</dbReference>
<dbReference type="STRING" id="79200.A0A164Z8U7"/>
<dbReference type="PROSITE" id="PS00131">
    <property type="entry name" value="CARBOXYPEPT_SER_SER"/>
    <property type="match status" value="1"/>
</dbReference>
<evidence type="ECO:0000256" key="8">
    <source>
        <dbReference type="ARBA" id="ARBA00023157"/>
    </source>
</evidence>
<dbReference type="Pfam" id="PF00450">
    <property type="entry name" value="Peptidase_S10"/>
    <property type="match status" value="1"/>
</dbReference>
<dbReference type="Gene3D" id="3.40.50.1820">
    <property type="entry name" value="alpha/beta hydrolase"/>
    <property type="match status" value="1"/>
</dbReference>
<dbReference type="KEGG" id="dcr:108221726"/>
<keyword evidence="8" id="KW-1015">Disulfide bond</keyword>
<gene>
    <name evidence="12" type="ORF">DCAR_018776</name>
</gene>
<keyword evidence="4 11" id="KW-0121">Carboxypeptidase</keyword>
<dbReference type="EC" id="3.4.16.-" evidence="11"/>
<dbReference type="PRINTS" id="PR00724">
    <property type="entry name" value="CRBOXYPTASEC"/>
</dbReference>
<evidence type="ECO:0000256" key="9">
    <source>
        <dbReference type="ARBA" id="ARBA00023180"/>
    </source>
</evidence>
<evidence type="ECO:0000256" key="10">
    <source>
        <dbReference type="ARBA" id="ARBA00037399"/>
    </source>
</evidence>
<dbReference type="PANTHER" id="PTHR11802">
    <property type="entry name" value="SERINE PROTEASE FAMILY S10 SERINE CARBOXYPEPTIDASE"/>
    <property type="match status" value="1"/>
</dbReference>
<comment type="similarity">
    <text evidence="2 11">Belongs to the peptidase S10 family.</text>
</comment>
<dbReference type="EMBL" id="LNRQ01000005">
    <property type="protein sequence ID" value="KZM95534.1"/>
    <property type="molecule type" value="Genomic_DNA"/>
</dbReference>
<dbReference type="Gramene" id="KZM95534">
    <property type="protein sequence ID" value="KZM95534"/>
    <property type="gene ID" value="DCAR_018776"/>
</dbReference>
<protein>
    <recommendedName>
        <fullName evidence="11">Carboxypeptidase</fullName>
        <ecNumber evidence="11">3.4.16.-</ecNumber>
    </recommendedName>
</protein>
<dbReference type="GO" id="GO:0005576">
    <property type="term" value="C:extracellular region"/>
    <property type="evidence" value="ECO:0007669"/>
    <property type="project" value="UniProtKB-SubCell"/>
</dbReference>
<organism evidence="12">
    <name type="scientific">Daucus carota subsp. sativus</name>
    <name type="common">Carrot</name>
    <dbReference type="NCBI Taxonomy" id="79200"/>
    <lineage>
        <taxon>Eukaryota</taxon>
        <taxon>Viridiplantae</taxon>
        <taxon>Streptophyta</taxon>
        <taxon>Embryophyta</taxon>
        <taxon>Tracheophyta</taxon>
        <taxon>Spermatophyta</taxon>
        <taxon>Magnoliopsida</taxon>
        <taxon>eudicotyledons</taxon>
        <taxon>Gunneridae</taxon>
        <taxon>Pentapetalae</taxon>
        <taxon>asterids</taxon>
        <taxon>campanulids</taxon>
        <taxon>Apiales</taxon>
        <taxon>Apiaceae</taxon>
        <taxon>Apioideae</taxon>
        <taxon>Scandiceae</taxon>
        <taxon>Daucinae</taxon>
        <taxon>Daucus</taxon>
        <taxon>Daucus sect. Daucus</taxon>
    </lineage>
</organism>
<sequence length="501" mass="54957">MAAIISCKMAPSFPPLTFSLFLLVLSVSAFSSSVTSSNFADSLADKLIRDLNLSPKHEVNIVPPGTSDTTQNSRLVEKKINLPVLGDSGATVKDLGQHAGFFRLPHSKDARLFYYFFESRNSKDDPVVIWLTGGPGCSSAIALFYENGPFHITKNMSLSWNSFGWDKVSNIIYVDQPVGTGFSYSSAASDIRSNEKGVSDDLYDFLQEFFKAHPNYTNNEFFITGESYAGHYIPAFASRVHQGNKDKEGIPINLKGFAIGNGLTDPAIQYKAYTDFSLDNKIISKSDHDSINKLVPECEKDIKLCATVGNQTCLDAFDACTAIFGAILDVAGNINYYDIRKQCDGGGLCYDFSRVDEFLNLPSVKEALGVHTDYVTCSSIVYNAMQGDWMKDLEVGIPALLEDGVQVLIYAGEYDLICNWLGNSRWVHAMNWSGQKNFTAAPTVPFSVAGAEAGIMQSYGPLTFLKVHNAGHMVPMDQPKPALEMLARWTQGKLATTGKLN</sequence>
<evidence type="ECO:0000256" key="11">
    <source>
        <dbReference type="RuleBase" id="RU361156"/>
    </source>
</evidence>
<feature type="signal peptide" evidence="11">
    <location>
        <begin position="1"/>
        <end position="29"/>
    </location>
</feature>
<evidence type="ECO:0000256" key="4">
    <source>
        <dbReference type="ARBA" id="ARBA00022645"/>
    </source>
</evidence>
<evidence type="ECO:0000256" key="3">
    <source>
        <dbReference type="ARBA" id="ARBA00022525"/>
    </source>
</evidence>
<keyword evidence="3" id="KW-0964">Secreted</keyword>
<dbReference type="SUPFAM" id="SSF53474">
    <property type="entry name" value="alpha/beta-Hydrolases"/>
    <property type="match status" value="1"/>
</dbReference>
<dbReference type="OrthoDB" id="443318at2759"/>
<evidence type="ECO:0000256" key="1">
    <source>
        <dbReference type="ARBA" id="ARBA00004613"/>
    </source>
</evidence>
<keyword evidence="9" id="KW-0325">Glycoprotein</keyword>
<keyword evidence="7 11" id="KW-0378">Hydrolase</keyword>
<keyword evidence="6 11" id="KW-0732">Signal</keyword>
<evidence type="ECO:0000256" key="5">
    <source>
        <dbReference type="ARBA" id="ARBA00022670"/>
    </source>
</evidence>
<dbReference type="AlphaFoldDB" id="A0A164Z8U7"/>
<feature type="chain" id="PRO_5007748260" description="Carboxypeptidase" evidence="11">
    <location>
        <begin position="30"/>
        <end position="501"/>
    </location>
</feature>
<dbReference type="FunFam" id="3.40.50.1820:FF:000060">
    <property type="entry name" value="Carboxypeptidase"/>
    <property type="match status" value="1"/>
</dbReference>
<dbReference type="GO" id="GO:0004185">
    <property type="term" value="F:serine-type carboxypeptidase activity"/>
    <property type="evidence" value="ECO:0007669"/>
    <property type="project" value="UniProtKB-UniRule"/>
</dbReference>
<dbReference type="PANTHER" id="PTHR11802:SF113">
    <property type="entry name" value="SERINE CARBOXYPEPTIDASE CTSA-4.1"/>
    <property type="match status" value="1"/>
</dbReference>
<evidence type="ECO:0000256" key="2">
    <source>
        <dbReference type="ARBA" id="ARBA00009431"/>
    </source>
</evidence>
<keyword evidence="5 11" id="KW-0645">Protease</keyword>
<dbReference type="InterPro" id="IPR001563">
    <property type="entry name" value="Peptidase_S10"/>
</dbReference>
<accession>A0A164Z8U7</accession>
<comment type="subcellular location">
    <subcellularLocation>
        <location evidence="1">Secreted</location>
    </subcellularLocation>
</comment>
<dbReference type="GO" id="GO:0006508">
    <property type="term" value="P:proteolysis"/>
    <property type="evidence" value="ECO:0007669"/>
    <property type="project" value="UniProtKB-KW"/>
</dbReference>